<evidence type="ECO:0000256" key="1">
    <source>
        <dbReference type="SAM" id="MobiDB-lite"/>
    </source>
</evidence>
<proteinExistence type="predicted"/>
<reference evidence="4 7" key="2">
    <citation type="submission" date="2018-03" db="EMBL/GenBank/DDBJ databases">
        <authorList>
            <person name="Keele B.F."/>
        </authorList>
    </citation>
    <scope>NUCLEOTIDE SEQUENCE [LARGE SCALE GENOMIC DNA]</scope>
    <source>
        <strain evidence="4 7">AU19729</strain>
    </source>
</reference>
<dbReference type="Proteomes" id="UP000237686">
    <property type="component" value="Unassembled WGS sequence"/>
</dbReference>
<gene>
    <name evidence="3" type="ORF">C6P98_01825</name>
    <name evidence="2" type="ORF">C6P99_08250</name>
    <name evidence="4" type="ORF">C6Q15_16330</name>
</gene>
<name>A0A2S9M5R3_9BURK</name>
<evidence type="ECO:0000313" key="7">
    <source>
        <dbReference type="Proteomes" id="UP000238982"/>
    </source>
</evidence>
<dbReference type="AlphaFoldDB" id="A0A2S9M5R3"/>
<organism evidence="3 5">
    <name type="scientific">Burkholderia multivorans</name>
    <dbReference type="NCBI Taxonomy" id="87883"/>
    <lineage>
        <taxon>Bacteria</taxon>
        <taxon>Pseudomonadati</taxon>
        <taxon>Pseudomonadota</taxon>
        <taxon>Betaproteobacteria</taxon>
        <taxon>Burkholderiales</taxon>
        <taxon>Burkholderiaceae</taxon>
        <taxon>Burkholderia</taxon>
        <taxon>Burkholderia cepacia complex</taxon>
    </lineage>
</organism>
<dbReference type="Proteomes" id="UP000237811">
    <property type="component" value="Unassembled WGS sequence"/>
</dbReference>
<evidence type="ECO:0000313" key="2">
    <source>
        <dbReference type="EMBL" id="PRE52521.1"/>
    </source>
</evidence>
<evidence type="ECO:0000313" key="5">
    <source>
        <dbReference type="Proteomes" id="UP000237686"/>
    </source>
</evidence>
<dbReference type="EMBL" id="PVGH01000064">
    <property type="protein sequence ID" value="PRF60025.1"/>
    <property type="molecule type" value="Genomic_DNA"/>
</dbReference>
<evidence type="ECO:0000313" key="6">
    <source>
        <dbReference type="Proteomes" id="UP000237811"/>
    </source>
</evidence>
<reference evidence="5 6" key="1">
    <citation type="submission" date="2018-03" db="EMBL/GenBank/DDBJ databases">
        <authorList>
            <person name="Nguyen K."/>
            <person name="Fouts D."/>
            <person name="Sutton G."/>
        </authorList>
    </citation>
    <scope>NUCLEOTIDE SEQUENCE [LARGE SCALE GENOMIC DNA]</scope>
    <source>
        <strain evidence="2 6">AU14328</strain>
        <strain evidence="3 5">AU17135</strain>
    </source>
</reference>
<dbReference type="Proteomes" id="UP000238982">
    <property type="component" value="Unassembled WGS sequence"/>
</dbReference>
<comment type="caution">
    <text evidence="3">The sequence shown here is derived from an EMBL/GenBank/DDBJ whole genome shotgun (WGS) entry which is preliminary data.</text>
</comment>
<dbReference type="EMBL" id="PVFZ01000006">
    <property type="protein sequence ID" value="PRF28139.1"/>
    <property type="molecule type" value="Genomic_DNA"/>
</dbReference>
<dbReference type="EMBL" id="PVFR01000021">
    <property type="protein sequence ID" value="PRE52521.1"/>
    <property type="molecule type" value="Genomic_DNA"/>
</dbReference>
<sequence>MREIGTRRRGGVSRHGIAPARFVNAPIIGVLHEKNRYSARRSARKRDCSLCAMRGRRRTSAPLRRSTPHRRRACRAAVPTRVRSA</sequence>
<evidence type="ECO:0000313" key="4">
    <source>
        <dbReference type="EMBL" id="PRF60025.1"/>
    </source>
</evidence>
<evidence type="ECO:0000313" key="3">
    <source>
        <dbReference type="EMBL" id="PRF28139.1"/>
    </source>
</evidence>
<protein>
    <submittedName>
        <fullName evidence="3">Uncharacterized protein</fullName>
    </submittedName>
</protein>
<feature type="region of interest" description="Disordered" evidence="1">
    <location>
        <begin position="58"/>
        <end position="85"/>
    </location>
</feature>
<accession>A0A2S9M5R3</accession>